<reference evidence="1 2" key="1">
    <citation type="submission" date="2024-05" db="EMBL/GenBank/DDBJ databases">
        <title>A draft genome resource for the thread blight pathogen Marasmius tenuissimus strain MS-2.</title>
        <authorList>
            <person name="Yulfo-Soto G.E."/>
            <person name="Baruah I.K."/>
            <person name="Amoako-Attah I."/>
            <person name="Bukari Y."/>
            <person name="Meinhardt L.W."/>
            <person name="Bailey B.A."/>
            <person name="Cohen S.P."/>
        </authorList>
    </citation>
    <scope>NUCLEOTIDE SEQUENCE [LARGE SCALE GENOMIC DNA]</scope>
    <source>
        <strain evidence="1 2">MS-2</strain>
    </source>
</reference>
<evidence type="ECO:0000313" key="1">
    <source>
        <dbReference type="EMBL" id="KAL0058638.1"/>
    </source>
</evidence>
<keyword evidence="2" id="KW-1185">Reference proteome</keyword>
<evidence type="ECO:0008006" key="3">
    <source>
        <dbReference type="Google" id="ProtNLM"/>
    </source>
</evidence>
<dbReference type="InterPro" id="IPR059179">
    <property type="entry name" value="MLKL-like_MCAfunc"/>
</dbReference>
<dbReference type="EMBL" id="JBBXMP010000292">
    <property type="protein sequence ID" value="KAL0058638.1"/>
    <property type="molecule type" value="Genomic_DNA"/>
</dbReference>
<protein>
    <recommendedName>
        <fullName evidence="3">Exocyst subunit Exo70 family protein</fullName>
    </recommendedName>
</protein>
<gene>
    <name evidence="1" type="ORF">AAF712_014684</name>
</gene>
<comment type="caution">
    <text evidence="1">The sequence shown here is derived from an EMBL/GenBank/DDBJ whole genome shotgun (WGS) entry which is preliminary data.</text>
</comment>
<sequence length="189" mass="21062">MQRFPSSSTKSKVQPEEAVECTANDVLAAVSGISILVLETLQDVARLAPAPYLSVVSSAALRILETVQEFKGNEQGFKKLGTDTCNLVYAIAANCLRLTENNGAVSPGLEGNLKQLWKYGFHDSLLLGIRVDDYISRFLKQIQGYVDKQLCRSRISRFLMHKSGYGAVRGYRDDLKHRLHTFGVLYQSF</sequence>
<proteinExistence type="predicted"/>
<organism evidence="1 2">
    <name type="scientific">Marasmius tenuissimus</name>
    <dbReference type="NCBI Taxonomy" id="585030"/>
    <lineage>
        <taxon>Eukaryota</taxon>
        <taxon>Fungi</taxon>
        <taxon>Dikarya</taxon>
        <taxon>Basidiomycota</taxon>
        <taxon>Agaricomycotina</taxon>
        <taxon>Agaricomycetes</taxon>
        <taxon>Agaricomycetidae</taxon>
        <taxon>Agaricales</taxon>
        <taxon>Marasmiineae</taxon>
        <taxon>Marasmiaceae</taxon>
        <taxon>Marasmius</taxon>
    </lineage>
</organism>
<dbReference type="Proteomes" id="UP001437256">
    <property type="component" value="Unassembled WGS sequence"/>
</dbReference>
<evidence type="ECO:0000313" key="2">
    <source>
        <dbReference type="Proteomes" id="UP001437256"/>
    </source>
</evidence>
<name>A0ABR2ZCX5_9AGAR</name>
<dbReference type="CDD" id="cd21037">
    <property type="entry name" value="MLKL_NTD"/>
    <property type="match status" value="1"/>
</dbReference>
<accession>A0ABR2ZCX5</accession>